<accession>A0A0L6JUW7</accession>
<dbReference type="GO" id="GO:0016020">
    <property type="term" value="C:membrane"/>
    <property type="evidence" value="ECO:0007669"/>
    <property type="project" value="InterPro"/>
</dbReference>
<feature type="transmembrane region" description="Helical" evidence="2">
    <location>
        <begin position="124"/>
        <end position="141"/>
    </location>
</feature>
<comment type="similarity">
    <text evidence="1">Belongs to the EamA transporter family.</text>
</comment>
<comment type="caution">
    <text evidence="4">The sequence shown here is derived from an EMBL/GenBank/DDBJ whole genome shotgun (WGS) entry which is preliminary data.</text>
</comment>
<dbReference type="InterPro" id="IPR037185">
    <property type="entry name" value="EmrE-like"/>
</dbReference>
<evidence type="ECO:0000259" key="3">
    <source>
        <dbReference type="Pfam" id="PF00892"/>
    </source>
</evidence>
<reference evidence="5" key="1">
    <citation type="submission" date="2015-07" db="EMBL/GenBank/DDBJ databases">
        <title>Near-Complete Genome Sequence of the Cellulolytic Bacterium Bacteroides (Pseudobacteroides) cellulosolvens ATCC 35603.</title>
        <authorList>
            <person name="Dassa B."/>
            <person name="Utturkar S.M."/>
            <person name="Klingeman D.M."/>
            <person name="Hurt R.A."/>
            <person name="Keller M."/>
            <person name="Xu J."/>
            <person name="Reddy Y.H.K."/>
            <person name="Borovok I."/>
            <person name="Grinberg I.R."/>
            <person name="Lamed R."/>
            <person name="Zhivin O."/>
            <person name="Bayer E.A."/>
            <person name="Brown S.D."/>
        </authorList>
    </citation>
    <scope>NUCLEOTIDE SEQUENCE [LARGE SCALE GENOMIC DNA]</scope>
    <source>
        <strain evidence="5">DSM 2933</strain>
    </source>
</reference>
<keyword evidence="5" id="KW-1185">Reference proteome</keyword>
<evidence type="ECO:0000313" key="4">
    <source>
        <dbReference type="EMBL" id="KNY29197.1"/>
    </source>
</evidence>
<feature type="transmembrane region" description="Helical" evidence="2">
    <location>
        <begin position="32"/>
        <end position="54"/>
    </location>
</feature>
<dbReference type="eggNOG" id="ENOG5032RY6">
    <property type="taxonomic scope" value="Bacteria"/>
</dbReference>
<name>A0A0L6JUW7_9FIRM</name>
<proteinExistence type="inferred from homology"/>
<dbReference type="OrthoDB" id="2294582at2"/>
<dbReference type="Proteomes" id="UP000036923">
    <property type="component" value="Unassembled WGS sequence"/>
</dbReference>
<dbReference type="InterPro" id="IPR000620">
    <property type="entry name" value="EamA_dom"/>
</dbReference>
<dbReference type="STRING" id="398512.Bccel_4471"/>
<evidence type="ECO:0000256" key="2">
    <source>
        <dbReference type="SAM" id="Phobius"/>
    </source>
</evidence>
<dbReference type="EMBL" id="LGTC01000001">
    <property type="protein sequence ID" value="KNY29197.1"/>
    <property type="molecule type" value="Genomic_DNA"/>
</dbReference>
<dbReference type="RefSeq" id="WP_036944888.1">
    <property type="nucleotide sequence ID" value="NZ_JQKC01000037.1"/>
</dbReference>
<feature type="domain" description="EamA" evidence="3">
    <location>
        <begin position="5"/>
        <end position="140"/>
    </location>
</feature>
<dbReference type="Pfam" id="PF00892">
    <property type="entry name" value="EamA"/>
    <property type="match status" value="1"/>
</dbReference>
<dbReference type="AlphaFoldDB" id="A0A0L6JUW7"/>
<keyword evidence="2" id="KW-0812">Transmembrane</keyword>
<organism evidence="4 5">
    <name type="scientific">Pseudobacteroides cellulosolvens ATCC 35603 = DSM 2933</name>
    <dbReference type="NCBI Taxonomy" id="398512"/>
    <lineage>
        <taxon>Bacteria</taxon>
        <taxon>Bacillati</taxon>
        <taxon>Bacillota</taxon>
        <taxon>Clostridia</taxon>
        <taxon>Eubacteriales</taxon>
        <taxon>Oscillospiraceae</taxon>
        <taxon>Pseudobacteroides</taxon>
    </lineage>
</organism>
<dbReference type="SUPFAM" id="SSF103481">
    <property type="entry name" value="Multidrug resistance efflux transporter EmrE"/>
    <property type="match status" value="1"/>
</dbReference>
<evidence type="ECO:0000256" key="1">
    <source>
        <dbReference type="ARBA" id="ARBA00007362"/>
    </source>
</evidence>
<feature type="transmembrane region" description="Helical" evidence="2">
    <location>
        <begin position="94"/>
        <end position="117"/>
    </location>
</feature>
<protein>
    <recommendedName>
        <fullName evidence="3">EamA domain-containing protein</fullName>
    </recommendedName>
</protein>
<feature type="transmembrane region" description="Helical" evidence="2">
    <location>
        <begin position="66"/>
        <end position="88"/>
    </location>
</feature>
<keyword evidence="2" id="KW-1133">Transmembrane helix</keyword>
<sequence length="143" mass="15771">MLFYFIAIALTIVSNTFYHIFQKSIPNNVNPFVSLIATYITAIVVCLIILPFYPSEISLVNSIRKLNWTSFVLGFAVIGLELGFLLAYRAGWNISLGALFSNVAVTILLVPIGISFFKESLSSINVIGMVLCIGGILLLSYKR</sequence>
<keyword evidence="2" id="KW-0472">Membrane</keyword>
<evidence type="ECO:0000313" key="5">
    <source>
        <dbReference type="Proteomes" id="UP000036923"/>
    </source>
</evidence>
<gene>
    <name evidence="4" type="ORF">Bccel_4471</name>
</gene>
<dbReference type="PATRIC" id="fig|398512.5.peg.4682"/>